<dbReference type="InterPro" id="IPR017871">
    <property type="entry name" value="ABC_transporter-like_CS"/>
</dbReference>
<dbReference type="GO" id="GO:0016020">
    <property type="term" value="C:membrane"/>
    <property type="evidence" value="ECO:0007669"/>
    <property type="project" value="UniProtKB-SubCell"/>
</dbReference>
<comment type="caution">
    <text evidence="12">The sequence shown here is derived from an EMBL/GenBank/DDBJ whole genome shotgun (WGS) entry which is preliminary data.</text>
</comment>
<gene>
    <name evidence="12" type="ORF">EZS28_019194</name>
</gene>
<feature type="domain" description="ABC transporter" evidence="10">
    <location>
        <begin position="393"/>
        <end position="598"/>
    </location>
</feature>
<feature type="transmembrane region" description="Helical" evidence="9">
    <location>
        <begin position="818"/>
        <end position="837"/>
    </location>
</feature>
<dbReference type="AlphaFoldDB" id="A0A5J4VS96"/>
<keyword evidence="6 9" id="KW-1133">Transmembrane helix</keyword>
<dbReference type="Pfam" id="PF00005">
    <property type="entry name" value="ABC_tran"/>
    <property type="match status" value="2"/>
</dbReference>
<dbReference type="OrthoDB" id="6500128at2759"/>
<evidence type="ECO:0000256" key="2">
    <source>
        <dbReference type="ARBA" id="ARBA00022448"/>
    </source>
</evidence>
<evidence type="ECO:0000256" key="8">
    <source>
        <dbReference type="SAM" id="MobiDB-lite"/>
    </source>
</evidence>
<evidence type="ECO:0000256" key="9">
    <source>
        <dbReference type="SAM" id="Phobius"/>
    </source>
</evidence>
<evidence type="ECO:0000256" key="3">
    <source>
        <dbReference type="ARBA" id="ARBA00022692"/>
    </source>
</evidence>
<feature type="compositionally biased region" description="Polar residues" evidence="8">
    <location>
        <begin position="381"/>
        <end position="392"/>
    </location>
</feature>
<keyword evidence="2" id="KW-0813">Transport</keyword>
<feature type="transmembrane region" description="Helical" evidence="9">
    <location>
        <begin position="14"/>
        <end position="42"/>
    </location>
</feature>
<dbReference type="PROSITE" id="PS50893">
    <property type="entry name" value="ABC_TRANSPORTER_2"/>
    <property type="match status" value="2"/>
</dbReference>
<organism evidence="12 13">
    <name type="scientific">Streblomastix strix</name>
    <dbReference type="NCBI Taxonomy" id="222440"/>
    <lineage>
        <taxon>Eukaryota</taxon>
        <taxon>Metamonada</taxon>
        <taxon>Preaxostyla</taxon>
        <taxon>Oxymonadida</taxon>
        <taxon>Streblomastigidae</taxon>
        <taxon>Streblomastix</taxon>
    </lineage>
</organism>
<keyword evidence="4" id="KW-0547">Nucleotide-binding</keyword>
<dbReference type="InterPro" id="IPR003439">
    <property type="entry name" value="ABC_transporter-like_ATP-bd"/>
</dbReference>
<dbReference type="Pfam" id="PF00664">
    <property type="entry name" value="ABC_membrane"/>
    <property type="match status" value="2"/>
</dbReference>
<dbReference type="GO" id="GO:0005524">
    <property type="term" value="F:ATP binding"/>
    <property type="evidence" value="ECO:0007669"/>
    <property type="project" value="UniProtKB-KW"/>
</dbReference>
<dbReference type="Gene3D" id="1.20.1560.10">
    <property type="entry name" value="ABC transporter type 1, transmembrane domain"/>
    <property type="match status" value="2"/>
</dbReference>
<reference evidence="12 13" key="1">
    <citation type="submission" date="2019-03" db="EMBL/GenBank/DDBJ databases">
        <title>Single cell metagenomics reveals metabolic interactions within the superorganism composed of flagellate Streblomastix strix and complex community of Bacteroidetes bacteria on its surface.</title>
        <authorList>
            <person name="Treitli S.C."/>
            <person name="Kolisko M."/>
            <person name="Husnik F."/>
            <person name="Keeling P."/>
            <person name="Hampl V."/>
        </authorList>
    </citation>
    <scope>NUCLEOTIDE SEQUENCE [LARGE SCALE GENOMIC DNA]</scope>
    <source>
        <strain evidence="12">ST1C</strain>
    </source>
</reference>
<dbReference type="InterPro" id="IPR050173">
    <property type="entry name" value="ABC_transporter_C-like"/>
</dbReference>
<feature type="region of interest" description="Disordered" evidence="8">
    <location>
        <begin position="381"/>
        <end position="409"/>
    </location>
</feature>
<sequence length="1262" mass="142865">MTYTRLPISILTPFIFVIFDFGVSSLIAVALIILLMFPLIFFSKKNIGMAPAYLLENDIRMKVTNEVLRNIRVVKFSGLENVFIERIQKTRKSQEIDFPLKMMPDLKFMTLMIKESKQIPSLFSTYRSIKGRLNHFQQFLTLPDFDQKIRSKQFEDENIALQIENGSFSWGDSIEIPLTDAEIEKMQKQQDDLWKKVERKIQKQMQLIEKFKIDEQIGQTYQSLRSKLESLIVKKQFQASANTFNISSIHETYLSSSFSDALGQISQLKPFEFISDVIHPKNDDLPSPTISPSITPSNTPPPSPIFSPIVTPIVTQSNSPMSSFMTPVTSPTLSQINSPEKDQYKTPEKISQDFSAIKTPPNFAVQQFPIQSLYTRATGNLDQDPQFASQSKLRTERDQQQTKDKKKKKIHLQNINMSITKGSLTMVIGGSGSGKSSLGSAIIGDIEKQSGEVKCNGSIAYCPQTPWINNQTIQDNIIFGNVFDEEKYNEVVHICALEQDFDILPAGDQTAIGEKGVNLSGGQKARIQLARAVYSDRDIYILDDPLSGADANVGKFLFDECITGPDKIIFLKRGVIKAQGTFQEVIDQGIDLTKYIQKDLRNQEYQQNQQKLTKQRSLLTLWAQEQNEKEQQSLVPRNDASMKKAELNAKQITSKEEFETQSVPWSHYWKFFCTQLPFILRPLFILLLLLIEFFSSGLNYWLGIIGSTTTFAKLSYKWKIGIYAIIYSVLFLLLAANCVFSGFNQKRSNWVIHKSLIKSIIHAPTSFFDTTPIGRILNRLTLDLTNVDKGLYNQFIQYIGTCLGLIAQVIIISIRTPIFSAIGIPSLFAYYLINKLYSRASINLLRLTSIAKSPIFQLFDETISKAGLSIIRAYNLQDVWREKFFTLNDNWGVRYVLFLQGKLWANFYTSIISAVFMGGVVLFGWFFMTPVVLSVAISASLTFSTLGSTMVQQSTELESNMTSYGRILFYSTCIPKEVKRSSIGTLIPPDSWPWQGELQFDDVSFRYRNQLPFVLSNINFTLNGNEKIGVCGRSGSGKSSLLFPLFRLIELDPTLQPTMIDVNTGFPIETDKNEEPNRGRILIDGIDISKVDISRVRRSIASIPQDPTLFTGSLRFNLDIGGNYMYDDRIWEVLQMIGLKDEIEQLPEGLDTQVAEGGTNFSVGQRQLICFGRAILNNCRIVVMDEVTASVDVETDAKIQQVIRELFADKTVIVIAHRLNTIMNSDRIMVIVDGKIAQFETPEKLKSNEDSAFNELLKHIGN</sequence>
<feature type="domain" description="ABC transmembrane type-1" evidence="11">
    <location>
        <begin position="683"/>
        <end position="966"/>
    </location>
</feature>
<comment type="subcellular location">
    <subcellularLocation>
        <location evidence="1">Membrane</location>
        <topology evidence="1">Multi-pass membrane protein</topology>
    </subcellularLocation>
</comment>
<dbReference type="FunFam" id="3.40.50.300:FF:000997">
    <property type="entry name" value="Multidrug resistance-associated protein 1"/>
    <property type="match status" value="1"/>
</dbReference>
<protein>
    <submittedName>
        <fullName evidence="12">Putative Multidrug resistance-associated protein</fullName>
    </submittedName>
</protein>
<feature type="region of interest" description="Disordered" evidence="8">
    <location>
        <begin position="321"/>
        <end position="344"/>
    </location>
</feature>
<dbReference type="EMBL" id="SNRW01005339">
    <property type="protein sequence ID" value="KAA6385279.1"/>
    <property type="molecule type" value="Genomic_DNA"/>
</dbReference>
<evidence type="ECO:0000259" key="10">
    <source>
        <dbReference type="PROSITE" id="PS50893"/>
    </source>
</evidence>
<evidence type="ECO:0000313" key="12">
    <source>
        <dbReference type="EMBL" id="KAA6385279.1"/>
    </source>
</evidence>
<dbReference type="PANTHER" id="PTHR24223">
    <property type="entry name" value="ATP-BINDING CASSETTE SUB-FAMILY C"/>
    <property type="match status" value="1"/>
</dbReference>
<evidence type="ECO:0000259" key="11">
    <source>
        <dbReference type="PROSITE" id="PS50929"/>
    </source>
</evidence>
<feature type="transmembrane region" description="Helical" evidence="9">
    <location>
        <begin position="903"/>
        <end position="925"/>
    </location>
</feature>
<dbReference type="GO" id="GO:0140359">
    <property type="term" value="F:ABC-type transporter activity"/>
    <property type="evidence" value="ECO:0007669"/>
    <property type="project" value="InterPro"/>
</dbReference>
<feature type="transmembrane region" description="Helical" evidence="9">
    <location>
        <begin position="720"/>
        <end position="740"/>
    </location>
</feature>
<evidence type="ECO:0000256" key="7">
    <source>
        <dbReference type="ARBA" id="ARBA00023136"/>
    </source>
</evidence>
<dbReference type="GO" id="GO:0005737">
    <property type="term" value="C:cytoplasm"/>
    <property type="evidence" value="ECO:0007669"/>
    <property type="project" value="UniProtKB-ARBA"/>
</dbReference>
<dbReference type="PANTHER" id="PTHR24223:SF415">
    <property type="entry name" value="FI20190P1"/>
    <property type="match status" value="1"/>
</dbReference>
<evidence type="ECO:0000256" key="4">
    <source>
        <dbReference type="ARBA" id="ARBA00022741"/>
    </source>
</evidence>
<dbReference type="InterPro" id="IPR036640">
    <property type="entry name" value="ABC1_TM_sf"/>
</dbReference>
<dbReference type="Gene3D" id="3.40.50.300">
    <property type="entry name" value="P-loop containing nucleotide triphosphate hydrolases"/>
    <property type="match status" value="2"/>
</dbReference>
<name>A0A5J4VS96_9EUKA</name>
<dbReference type="SUPFAM" id="SSF90123">
    <property type="entry name" value="ABC transporter transmembrane region"/>
    <property type="match status" value="2"/>
</dbReference>
<keyword evidence="7 9" id="KW-0472">Membrane</keyword>
<dbReference type="InterPro" id="IPR003593">
    <property type="entry name" value="AAA+_ATPase"/>
</dbReference>
<feature type="domain" description="ABC transporter" evidence="10">
    <location>
        <begin position="998"/>
        <end position="1258"/>
    </location>
</feature>
<evidence type="ECO:0000256" key="6">
    <source>
        <dbReference type="ARBA" id="ARBA00022989"/>
    </source>
</evidence>
<keyword evidence="3 9" id="KW-0812">Transmembrane</keyword>
<dbReference type="SMART" id="SM00382">
    <property type="entry name" value="AAA"/>
    <property type="match status" value="2"/>
</dbReference>
<dbReference type="GO" id="GO:0016887">
    <property type="term" value="F:ATP hydrolysis activity"/>
    <property type="evidence" value="ECO:0007669"/>
    <property type="project" value="InterPro"/>
</dbReference>
<dbReference type="CDD" id="cd18580">
    <property type="entry name" value="ABC_6TM_ABCC_D2"/>
    <property type="match status" value="1"/>
</dbReference>
<keyword evidence="5" id="KW-0067">ATP-binding</keyword>
<feature type="compositionally biased region" description="Polar residues" evidence="8">
    <location>
        <begin position="321"/>
        <end position="338"/>
    </location>
</feature>
<dbReference type="InterPro" id="IPR011527">
    <property type="entry name" value="ABC1_TM_dom"/>
</dbReference>
<dbReference type="InterPro" id="IPR044726">
    <property type="entry name" value="ABCC_6TM_D2"/>
</dbReference>
<accession>A0A5J4VS96</accession>
<evidence type="ECO:0000256" key="1">
    <source>
        <dbReference type="ARBA" id="ARBA00004141"/>
    </source>
</evidence>
<dbReference type="SUPFAM" id="SSF52540">
    <property type="entry name" value="P-loop containing nucleoside triphosphate hydrolases"/>
    <property type="match status" value="2"/>
</dbReference>
<dbReference type="CDD" id="cd03244">
    <property type="entry name" value="ABCC_MRP_domain2"/>
    <property type="match status" value="1"/>
</dbReference>
<feature type="compositionally biased region" description="Basic and acidic residues" evidence="8">
    <location>
        <begin position="393"/>
        <end position="403"/>
    </location>
</feature>
<proteinExistence type="predicted"/>
<dbReference type="FunFam" id="3.40.50.300:FF:000604">
    <property type="entry name" value="ABC transporter B family member 28"/>
    <property type="match status" value="1"/>
</dbReference>
<dbReference type="Proteomes" id="UP000324800">
    <property type="component" value="Unassembled WGS sequence"/>
</dbReference>
<evidence type="ECO:0000256" key="5">
    <source>
        <dbReference type="ARBA" id="ARBA00022840"/>
    </source>
</evidence>
<dbReference type="CDD" id="cd03250">
    <property type="entry name" value="ABCC_MRP_domain1"/>
    <property type="match status" value="1"/>
</dbReference>
<dbReference type="PROSITE" id="PS50929">
    <property type="entry name" value="ABC_TM1F"/>
    <property type="match status" value="2"/>
</dbReference>
<dbReference type="InterPro" id="IPR027417">
    <property type="entry name" value="P-loop_NTPase"/>
</dbReference>
<dbReference type="PROSITE" id="PS00211">
    <property type="entry name" value="ABC_TRANSPORTER_1"/>
    <property type="match status" value="2"/>
</dbReference>
<evidence type="ECO:0000313" key="13">
    <source>
        <dbReference type="Proteomes" id="UP000324800"/>
    </source>
</evidence>
<feature type="transmembrane region" description="Helical" evidence="9">
    <location>
        <begin position="678"/>
        <end position="700"/>
    </location>
</feature>
<feature type="domain" description="ABC transmembrane type-1" evidence="11">
    <location>
        <begin position="25"/>
        <end position="92"/>
    </location>
</feature>